<dbReference type="PANTHER" id="PTHR34310:SF5">
    <property type="entry name" value="DUF427 DOMAIN PROTEIN (AFU_ORTHOLOGUE AFUA_3G02220)"/>
    <property type="match status" value="1"/>
</dbReference>
<dbReference type="EMBL" id="FZNY01000004">
    <property type="protein sequence ID" value="SNR88883.1"/>
    <property type="molecule type" value="Genomic_DNA"/>
</dbReference>
<sequence>MKAIWNDTIIAESNNTIVIEGNHYFPHDSIKKEFYTSSDTHSICPWKGQAHYYTLDVNGKQNADAAWFYPEVSELATSIKNHVAFWKGVQVVE</sequence>
<dbReference type="Gene3D" id="2.170.150.40">
    <property type="entry name" value="Domain of unknown function (DUF427)"/>
    <property type="match status" value="1"/>
</dbReference>
<keyword evidence="3" id="KW-1185">Reference proteome</keyword>
<organism evidence="2 3">
    <name type="scientific">Dokdonia pacifica</name>
    <dbReference type="NCBI Taxonomy" id="1627892"/>
    <lineage>
        <taxon>Bacteria</taxon>
        <taxon>Pseudomonadati</taxon>
        <taxon>Bacteroidota</taxon>
        <taxon>Flavobacteriia</taxon>
        <taxon>Flavobacteriales</taxon>
        <taxon>Flavobacteriaceae</taxon>
        <taxon>Dokdonia</taxon>
    </lineage>
</organism>
<keyword evidence="2" id="KW-0808">Transferase</keyword>
<dbReference type="Pfam" id="PF04248">
    <property type="entry name" value="NTP_transf_9"/>
    <property type="match status" value="1"/>
</dbReference>
<accession>A0A239A1V2</accession>
<dbReference type="PANTHER" id="PTHR34310">
    <property type="entry name" value="DUF427 DOMAIN PROTEIN (AFU_ORTHOLOGUE AFUA_3G02220)"/>
    <property type="match status" value="1"/>
</dbReference>
<dbReference type="InterPro" id="IPR038694">
    <property type="entry name" value="DUF427_sf"/>
</dbReference>
<name>A0A239A1V2_9FLAO</name>
<dbReference type="OrthoDB" id="119916at2"/>
<reference evidence="2 3" key="1">
    <citation type="submission" date="2017-06" db="EMBL/GenBank/DDBJ databases">
        <authorList>
            <person name="Kim H.J."/>
            <person name="Triplett B.A."/>
        </authorList>
    </citation>
    <scope>NUCLEOTIDE SEQUENCE [LARGE SCALE GENOMIC DNA]</scope>
    <source>
        <strain evidence="2 3">DSM 25597</strain>
    </source>
</reference>
<proteinExistence type="predicted"/>
<dbReference type="GO" id="GO:0016740">
    <property type="term" value="F:transferase activity"/>
    <property type="evidence" value="ECO:0007669"/>
    <property type="project" value="UniProtKB-KW"/>
</dbReference>
<evidence type="ECO:0000259" key="1">
    <source>
        <dbReference type="Pfam" id="PF04248"/>
    </source>
</evidence>
<evidence type="ECO:0000313" key="3">
    <source>
        <dbReference type="Proteomes" id="UP000198379"/>
    </source>
</evidence>
<evidence type="ECO:0000313" key="2">
    <source>
        <dbReference type="EMBL" id="SNR88883.1"/>
    </source>
</evidence>
<feature type="domain" description="DUF427" evidence="1">
    <location>
        <begin position="1"/>
        <end position="87"/>
    </location>
</feature>
<dbReference type="RefSeq" id="WP_089371879.1">
    <property type="nucleotide sequence ID" value="NZ_BMEP01000007.1"/>
</dbReference>
<gene>
    <name evidence="2" type="ORF">SAMN06265376_10454</name>
</gene>
<dbReference type="AlphaFoldDB" id="A0A239A1V2"/>
<dbReference type="Proteomes" id="UP000198379">
    <property type="component" value="Unassembled WGS sequence"/>
</dbReference>
<protein>
    <submittedName>
        <fullName evidence="2">Nucleotidyltransferase</fullName>
    </submittedName>
</protein>
<dbReference type="InterPro" id="IPR007361">
    <property type="entry name" value="DUF427"/>
</dbReference>